<evidence type="ECO:0000256" key="2">
    <source>
        <dbReference type="ARBA" id="ARBA00022792"/>
    </source>
</evidence>
<dbReference type="GO" id="GO:0004252">
    <property type="term" value="F:serine-type endopeptidase activity"/>
    <property type="evidence" value="ECO:0007669"/>
    <property type="project" value="InterPro"/>
</dbReference>
<keyword evidence="2" id="KW-0999">Mitochondrion inner membrane</keyword>
<dbReference type="OrthoDB" id="308440at2759"/>
<dbReference type="STRING" id="1169540.A0A0G4G832"/>
<protein>
    <recommendedName>
        <fullName evidence="8">Peptidase S26 domain-containing protein</fullName>
    </recommendedName>
</protein>
<evidence type="ECO:0000313" key="9">
    <source>
        <dbReference type="EMBL" id="CEM24668.1"/>
    </source>
</evidence>
<keyword evidence="4" id="KW-0496">Mitochondrion</keyword>
<organism evidence="9 10">
    <name type="scientific">Vitrella brassicaformis (strain CCMP3155)</name>
    <dbReference type="NCBI Taxonomy" id="1169540"/>
    <lineage>
        <taxon>Eukaryota</taxon>
        <taxon>Sar</taxon>
        <taxon>Alveolata</taxon>
        <taxon>Colpodellida</taxon>
        <taxon>Vitrellaceae</taxon>
        <taxon>Vitrella</taxon>
    </lineage>
</organism>
<dbReference type="Gene3D" id="2.10.109.10">
    <property type="entry name" value="Umud Fragment, subunit A"/>
    <property type="match status" value="1"/>
</dbReference>
<evidence type="ECO:0000313" key="10">
    <source>
        <dbReference type="Proteomes" id="UP000041254"/>
    </source>
</evidence>
<reference evidence="9 10" key="1">
    <citation type="submission" date="2014-11" db="EMBL/GenBank/DDBJ databases">
        <authorList>
            <person name="Zhu J."/>
            <person name="Qi W."/>
            <person name="Song R."/>
        </authorList>
    </citation>
    <scope>NUCLEOTIDE SEQUENCE [LARGE SCALE GENOMIC DNA]</scope>
</reference>
<evidence type="ECO:0000256" key="3">
    <source>
        <dbReference type="ARBA" id="ARBA00022801"/>
    </source>
</evidence>
<dbReference type="InParanoid" id="A0A0G4G832"/>
<feature type="domain" description="Peptidase S26" evidence="8">
    <location>
        <begin position="110"/>
        <end position="152"/>
    </location>
</feature>
<comment type="subcellular location">
    <subcellularLocation>
        <location evidence="1">Mitochondrion inner membrane</location>
    </subcellularLocation>
</comment>
<dbReference type="Pfam" id="PF10502">
    <property type="entry name" value="Peptidase_S26"/>
    <property type="match status" value="2"/>
</dbReference>
<name>A0A0G4G832_VITBC</name>
<dbReference type="GO" id="GO:0006465">
    <property type="term" value="P:signal peptide processing"/>
    <property type="evidence" value="ECO:0007669"/>
    <property type="project" value="InterPro"/>
</dbReference>
<dbReference type="VEuPathDB" id="CryptoDB:Vbra_9714"/>
<evidence type="ECO:0000256" key="7">
    <source>
        <dbReference type="PIRSR" id="PIRSR600223-1"/>
    </source>
</evidence>
<keyword evidence="5" id="KW-0472">Membrane</keyword>
<dbReference type="InterPro" id="IPR019533">
    <property type="entry name" value="Peptidase_S26"/>
</dbReference>
<evidence type="ECO:0000259" key="8">
    <source>
        <dbReference type="Pfam" id="PF10502"/>
    </source>
</evidence>
<sequence>MSLESVKKSLWVAAKSVQLIGVLHVIHEYLFDFSSAVGPSMIPALNDKGDIVIYERLTYRLRGFERGEVVIAVSPENSQLRVCKRIIATEGDRVITGVSGAKSIGQYDVKTTTVPRGHVWLQGDNPLHSHDSRHYGTVPVGLLLGKVTWKVWPFYQVCRVSREVPLEAKASVIPFGVATVPG</sequence>
<feature type="active site" evidence="7">
    <location>
        <position position="84"/>
    </location>
</feature>
<proteinExistence type="inferred from homology"/>
<dbReference type="PRINTS" id="PR00727">
    <property type="entry name" value="LEADERPTASE"/>
</dbReference>
<comment type="similarity">
    <text evidence="6">Belongs to the peptidase S26 family. IMP1 subfamily.</text>
</comment>
<dbReference type="EMBL" id="CDMY01000586">
    <property type="protein sequence ID" value="CEM24668.1"/>
    <property type="molecule type" value="Genomic_DNA"/>
</dbReference>
<dbReference type="PANTHER" id="PTHR12383">
    <property type="entry name" value="PROTEASE FAMILY S26 MITOCHONDRIAL INNER MEMBRANE PROTEASE-RELATED"/>
    <property type="match status" value="1"/>
</dbReference>
<feature type="active site" evidence="7">
    <location>
        <position position="40"/>
    </location>
</feature>
<evidence type="ECO:0000256" key="6">
    <source>
        <dbReference type="ARBA" id="ARBA00038445"/>
    </source>
</evidence>
<dbReference type="SUPFAM" id="SSF51306">
    <property type="entry name" value="LexA/Signal peptidase"/>
    <property type="match status" value="1"/>
</dbReference>
<dbReference type="InterPro" id="IPR000223">
    <property type="entry name" value="Pept_S26A_signal_pept_1"/>
</dbReference>
<evidence type="ECO:0000256" key="4">
    <source>
        <dbReference type="ARBA" id="ARBA00023128"/>
    </source>
</evidence>
<dbReference type="OMA" id="SSFWNVA"/>
<evidence type="ECO:0000256" key="5">
    <source>
        <dbReference type="ARBA" id="ARBA00023136"/>
    </source>
</evidence>
<dbReference type="AlphaFoldDB" id="A0A0G4G832"/>
<feature type="domain" description="Peptidase S26" evidence="8">
    <location>
        <begin position="16"/>
        <end position="94"/>
    </location>
</feature>
<keyword evidence="3" id="KW-0378">Hydrolase</keyword>
<dbReference type="InterPro" id="IPR052064">
    <property type="entry name" value="Mito_IMP1_subunit"/>
</dbReference>
<dbReference type="GO" id="GO:0006627">
    <property type="term" value="P:protein processing involved in protein targeting to mitochondrion"/>
    <property type="evidence" value="ECO:0007669"/>
    <property type="project" value="TreeGrafter"/>
</dbReference>
<dbReference type="GO" id="GO:0042720">
    <property type="term" value="C:mitochondrial inner membrane peptidase complex"/>
    <property type="evidence" value="ECO:0007669"/>
    <property type="project" value="TreeGrafter"/>
</dbReference>
<dbReference type="InterPro" id="IPR036286">
    <property type="entry name" value="LexA/Signal_pep-like_sf"/>
</dbReference>
<gene>
    <name evidence="9" type="ORF">Vbra_9714</name>
</gene>
<dbReference type="Proteomes" id="UP000041254">
    <property type="component" value="Unassembled WGS sequence"/>
</dbReference>
<dbReference type="CDD" id="cd06530">
    <property type="entry name" value="S26_SPase_I"/>
    <property type="match status" value="1"/>
</dbReference>
<dbReference type="PhylomeDB" id="A0A0G4G832"/>
<evidence type="ECO:0000256" key="1">
    <source>
        <dbReference type="ARBA" id="ARBA00004273"/>
    </source>
</evidence>
<accession>A0A0G4G832</accession>
<dbReference type="PANTHER" id="PTHR12383:SF16">
    <property type="entry name" value="MITOCHONDRIAL INNER MEMBRANE PROTEASE SUBUNIT 1"/>
    <property type="match status" value="1"/>
</dbReference>
<keyword evidence="10" id="KW-1185">Reference proteome</keyword>